<sequence length="14" mass="1608">MPTAQVSLLNFKCR</sequence>
<protein>
    <submittedName>
        <fullName evidence="1">Uncharacterized protein</fullName>
    </submittedName>
</protein>
<organism evidence="1">
    <name type="scientific">Anguilla anguilla</name>
    <name type="common">European freshwater eel</name>
    <name type="synonym">Muraena anguilla</name>
    <dbReference type="NCBI Taxonomy" id="7936"/>
    <lineage>
        <taxon>Eukaryota</taxon>
        <taxon>Metazoa</taxon>
        <taxon>Chordata</taxon>
        <taxon>Craniata</taxon>
        <taxon>Vertebrata</taxon>
        <taxon>Euteleostomi</taxon>
        <taxon>Actinopterygii</taxon>
        <taxon>Neopterygii</taxon>
        <taxon>Teleostei</taxon>
        <taxon>Anguilliformes</taxon>
        <taxon>Anguillidae</taxon>
        <taxon>Anguilla</taxon>
    </lineage>
</organism>
<accession>A0A0E9TQ40</accession>
<proteinExistence type="predicted"/>
<reference evidence="1" key="2">
    <citation type="journal article" date="2015" name="Fish Shellfish Immunol.">
        <title>Early steps in the European eel (Anguilla anguilla)-Vibrio vulnificus interaction in the gills: Role of the RtxA13 toxin.</title>
        <authorList>
            <person name="Callol A."/>
            <person name="Pajuelo D."/>
            <person name="Ebbesson L."/>
            <person name="Teles M."/>
            <person name="MacKenzie S."/>
            <person name="Amaro C."/>
        </authorList>
    </citation>
    <scope>NUCLEOTIDE SEQUENCE</scope>
</reference>
<reference evidence="1" key="1">
    <citation type="submission" date="2014-11" db="EMBL/GenBank/DDBJ databases">
        <authorList>
            <person name="Amaro Gonzalez C."/>
        </authorList>
    </citation>
    <scope>NUCLEOTIDE SEQUENCE</scope>
</reference>
<name>A0A0E9TQ40_ANGAN</name>
<evidence type="ECO:0000313" key="1">
    <source>
        <dbReference type="EMBL" id="JAH54995.1"/>
    </source>
</evidence>
<dbReference type="EMBL" id="GBXM01053582">
    <property type="protein sequence ID" value="JAH54995.1"/>
    <property type="molecule type" value="Transcribed_RNA"/>
</dbReference>